<feature type="transmembrane region" description="Helical" evidence="12">
    <location>
        <begin position="7"/>
        <end position="29"/>
    </location>
</feature>
<sequence>MPRQRQFIARGISLILISTFLYSTSFISLPSTLFSSSDVISSTLNHALERRQSPGSPTGTALSTGPTSPLILPSPNVTATGPWAKSIIRAKQFTSSLTLPEKINLTTGIDVNGRCVGNSGSIPRLNFAGFCLEDSPLGVRLTDYNSAFPAGINAAMSWDKDLILQRGQAMGAEHRGKGVNVQLGPMMNLGRDAAAGRNWEGFGADPFLAGVASALTIQGIQSQGVIACAKHYIGNEQEHFRSGSGGGENSVSYSSDIDDRTLHEVYAWPFAESIKAGVGSVMCAYNRINGTYACENSKIINGIAKEELDFKGFLLSDWAALESGAASALAGTDMNQPGFIGYGIGPQNEPNPSTANNSFWGEALAQMVANGTVPEWRVDDMVVRIMSAYYEMGQDKDYPAVNFNQLGPTQPGNEHVNVQGNHSILIREIGAKSTVLLKNLNGTLPLNEKKLPRNIAIFGSDAGPNPDGPNGCGDRGCDQGTLAMGWGSGTANFPYLIDPLSAIANWVHENSPDTMIEYVTNDYNYNQVTSLATQADLCMVFANADSGEGYITVDGNAGDRNNLTLWHSGDTLVTTASSHCPNTIVVLHTVGPVILEKWIESENVTAVLFAGLPGQESGNSIVDVLSGAVNPSARLPFTIAESAFDYSANVVYSNPTNEIIIHIPYDEALEIDYRHFDANGIVPRFEFGFGLSYTTFAYSGMSITKASTFGKRYEPHYIFERDAGDSTTTSWVTTTETTTITGSSTPSSALSTASVSLAPPKPSPSSASSSSSSTTSASSSSISTNSSSSAPISSSSTNSSTILSSSLPPTPTSAPVNASLSISGTGPAVTPTGGIGGPTSLYDTAFTISFTIHNTGSFDGDEVAQLYVGFPDGSGEPPKVLRGFENVWVGKGGRCNVQIVLRNKDISVWDVVKQAWVILSGRFTFFVGASSRDIRMSQSVTVTKLVTLEGP</sequence>
<accession>A0A166DFG8</accession>
<dbReference type="InterPro" id="IPR036881">
    <property type="entry name" value="Glyco_hydro_3_C_sf"/>
</dbReference>
<dbReference type="PRINTS" id="PR00133">
    <property type="entry name" value="GLHYDRLASE3"/>
</dbReference>
<dbReference type="Pfam" id="PF01915">
    <property type="entry name" value="Glyco_hydro_3_C"/>
    <property type="match status" value="1"/>
</dbReference>
<feature type="compositionally biased region" description="Polar residues" evidence="11">
    <location>
        <begin position="53"/>
        <end position="67"/>
    </location>
</feature>
<dbReference type="Proteomes" id="UP000076798">
    <property type="component" value="Unassembled WGS sequence"/>
</dbReference>
<evidence type="ECO:0000256" key="10">
    <source>
        <dbReference type="ARBA" id="ARBA00023326"/>
    </source>
</evidence>
<evidence type="ECO:0000256" key="2">
    <source>
        <dbReference type="ARBA" id="ARBA00004987"/>
    </source>
</evidence>
<reference evidence="14 15" key="1">
    <citation type="journal article" date="2016" name="Mol. Biol. Evol.">
        <title>Comparative Genomics of Early-Diverging Mushroom-Forming Fungi Provides Insights into the Origins of Lignocellulose Decay Capabilities.</title>
        <authorList>
            <person name="Nagy L.G."/>
            <person name="Riley R."/>
            <person name="Tritt A."/>
            <person name="Adam C."/>
            <person name="Daum C."/>
            <person name="Floudas D."/>
            <person name="Sun H."/>
            <person name="Yadav J.S."/>
            <person name="Pangilinan J."/>
            <person name="Larsson K.H."/>
            <person name="Matsuura K."/>
            <person name="Barry K."/>
            <person name="Labutti K."/>
            <person name="Kuo R."/>
            <person name="Ohm R.A."/>
            <person name="Bhattacharya S.S."/>
            <person name="Shirouzu T."/>
            <person name="Yoshinaga Y."/>
            <person name="Martin F.M."/>
            <person name="Grigoriev I.V."/>
            <person name="Hibbett D.S."/>
        </authorList>
    </citation>
    <scope>NUCLEOTIDE SEQUENCE [LARGE SCALE GENOMIC DNA]</scope>
    <source>
        <strain evidence="14 15">HHB10207 ss-3</strain>
    </source>
</reference>
<evidence type="ECO:0000256" key="5">
    <source>
        <dbReference type="ARBA" id="ARBA00022801"/>
    </source>
</evidence>
<dbReference type="GO" id="GO:0030245">
    <property type="term" value="P:cellulose catabolic process"/>
    <property type="evidence" value="ECO:0007669"/>
    <property type="project" value="UniProtKB-KW"/>
</dbReference>
<dbReference type="Gene3D" id="3.40.50.1700">
    <property type="entry name" value="Glycoside hydrolase family 3 C-terminal domain"/>
    <property type="match status" value="1"/>
</dbReference>
<feature type="region of interest" description="Disordered" evidence="11">
    <location>
        <begin position="737"/>
        <end position="819"/>
    </location>
</feature>
<dbReference type="InterPro" id="IPR026891">
    <property type="entry name" value="Fn3-like"/>
</dbReference>
<evidence type="ECO:0000256" key="3">
    <source>
        <dbReference type="ARBA" id="ARBA00005336"/>
    </source>
</evidence>
<evidence type="ECO:0000313" key="15">
    <source>
        <dbReference type="Proteomes" id="UP000076798"/>
    </source>
</evidence>
<dbReference type="Gene3D" id="3.20.20.300">
    <property type="entry name" value="Glycoside hydrolase, family 3, N-terminal domain"/>
    <property type="match status" value="1"/>
</dbReference>
<keyword evidence="6" id="KW-0136">Cellulose degradation</keyword>
<evidence type="ECO:0000256" key="7">
    <source>
        <dbReference type="ARBA" id="ARBA00023180"/>
    </source>
</evidence>
<dbReference type="Pfam" id="PF00933">
    <property type="entry name" value="Glyco_hydro_3"/>
    <property type="match status" value="1"/>
</dbReference>
<keyword evidence="10" id="KW-0624">Polysaccharide degradation</keyword>
<keyword evidence="12" id="KW-1133">Transmembrane helix</keyword>
<evidence type="ECO:0000256" key="12">
    <source>
        <dbReference type="SAM" id="Phobius"/>
    </source>
</evidence>
<dbReference type="FunFam" id="3.40.50.1700:FF:000003">
    <property type="entry name" value="Probable beta-glucosidase"/>
    <property type="match status" value="1"/>
</dbReference>
<feature type="domain" description="Fibronectin type III-like" evidence="13">
    <location>
        <begin position="862"/>
        <end position="931"/>
    </location>
</feature>
<dbReference type="InterPro" id="IPR013783">
    <property type="entry name" value="Ig-like_fold"/>
</dbReference>
<evidence type="ECO:0000256" key="9">
    <source>
        <dbReference type="ARBA" id="ARBA00023295"/>
    </source>
</evidence>
<keyword evidence="5" id="KW-0378">Hydrolase</keyword>
<organism evidence="14 15">
    <name type="scientific">Sistotremastrum suecicum HHB10207 ss-3</name>
    <dbReference type="NCBI Taxonomy" id="1314776"/>
    <lineage>
        <taxon>Eukaryota</taxon>
        <taxon>Fungi</taxon>
        <taxon>Dikarya</taxon>
        <taxon>Basidiomycota</taxon>
        <taxon>Agaricomycotina</taxon>
        <taxon>Agaricomycetes</taxon>
        <taxon>Sistotremastrales</taxon>
        <taxon>Sistotremastraceae</taxon>
        <taxon>Sistotremastrum</taxon>
    </lineage>
</organism>
<evidence type="ECO:0000256" key="11">
    <source>
        <dbReference type="SAM" id="MobiDB-lite"/>
    </source>
</evidence>
<feature type="region of interest" description="Disordered" evidence="11">
    <location>
        <begin position="49"/>
        <end position="68"/>
    </location>
</feature>
<dbReference type="SUPFAM" id="SSF51445">
    <property type="entry name" value="(Trans)glycosidases"/>
    <property type="match status" value="1"/>
</dbReference>
<name>A0A166DFG8_9AGAM</name>
<dbReference type="InterPro" id="IPR050288">
    <property type="entry name" value="Cellulose_deg_GH3"/>
</dbReference>
<dbReference type="EC" id="3.2.1.21" evidence="4"/>
<keyword evidence="15" id="KW-1185">Reference proteome</keyword>
<comment type="similarity">
    <text evidence="3">Belongs to the glycosyl hydrolase 3 family.</text>
</comment>
<evidence type="ECO:0000313" key="14">
    <source>
        <dbReference type="EMBL" id="KZT38478.1"/>
    </source>
</evidence>
<dbReference type="InterPro" id="IPR036962">
    <property type="entry name" value="Glyco_hydro_3_N_sf"/>
</dbReference>
<dbReference type="InterPro" id="IPR002772">
    <property type="entry name" value="Glyco_hydro_3_C"/>
</dbReference>
<keyword evidence="8" id="KW-0119">Carbohydrate metabolism</keyword>
<evidence type="ECO:0000256" key="8">
    <source>
        <dbReference type="ARBA" id="ARBA00023277"/>
    </source>
</evidence>
<dbReference type="PANTHER" id="PTHR42715">
    <property type="entry name" value="BETA-GLUCOSIDASE"/>
    <property type="match status" value="1"/>
</dbReference>
<dbReference type="Pfam" id="PF14310">
    <property type="entry name" value="Fn3-like"/>
    <property type="match status" value="1"/>
</dbReference>
<keyword evidence="7" id="KW-0325">Glycoprotein</keyword>
<keyword evidence="12" id="KW-0812">Transmembrane</keyword>
<dbReference type="AlphaFoldDB" id="A0A166DFG8"/>
<dbReference type="InterPro" id="IPR001764">
    <property type="entry name" value="Glyco_hydro_3_N"/>
</dbReference>
<dbReference type="GO" id="GO:0008422">
    <property type="term" value="F:beta-glucosidase activity"/>
    <property type="evidence" value="ECO:0007669"/>
    <property type="project" value="UniProtKB-EC"/>
</dbReference>
<feature type="compositionally biased region" description="Low complexity" evidence="11">
    <location>
        <begin position="737"/>
        <end position="807"/>
    </location>
</feature>
<dbReference type="PANTHER" id="PTHR42715:SF2">
    <property type="entry name" value="BETA-GLUCOSIDASE F-RELATED"/>
    <property type="match status" value="1"/>
</dbReference>
<dbReference type="SUPFAM" id="SSF52279">
    <property type="entry name" value="Beta-D-glucan exohydrolase, C-terminal domain"/>
    <property type="match status" value="1"/>
</dbReference>
<dbReference type="InterPro" id="IPR017853">
    <property type="entry name" value="GH"/>
</dbReference>
<evidence type="ECO:0000259" key="13">
    <source>
        <dbReference type="SMART" id="SM01217"/>
    </source>
</evidence>
<evidence type="ECO:0000256" key="6">
    <source>
        <dbReference type="ARBA" id="ARBA00023001"/>
    </source>
</evidence>
<comment type="catalytic activity">
    <reaction evidence="1">
        <text>Hydrolysis of terminal, non-reducing beta-D-glucosyl residues with release of beta-D-glucose.</text>
        <dbReference type="EC" id="3.2.1.21"/>
    </reaction>
</comment>
<protein>
    <recommendedName>
        <fullName evidence="4">beta-glucosidase</fullName>
        <ecNumber evidence="4">3.2.1.21</ecNumber>
    </recommendedName>
</protein>
<gene>
    <name evidence="14" type="ORF">SISSUDRAFT_1061936</name>
</gene>
<dbReference type="FunFam" id="3.20.20.300:FF:000002">
    <property type="entry name" value="Probable beta-glucosidase"/>
    <property type="match status" value="1"/>
</dbReference>
<dbReference type="SMART" id="SM01217">
    <property type="entry name" value="Fn3_like"/>
    <property type="match status" value="1"/>
</dbReference>
<dbReference type="OrthoDB" id="416222at2759"/>
<evidence type="ECO:0000256" key="1">
    <source>
        <dbReference type="ARBA" id="ARBA00000448"/>
    </source>
</evidence>
<dbReference type="STRING" id="1314776.A0A166DFG8"/>
<comment type="pathway">
    <text evidence="2">Glycan metabolism; cellulose degradation.</text>
</comment>
<keyword evidence="9" id="KW-0326">Glycosidase</keyword>
<proteinExistence type="inferred from homology"/>
<evidence type="ECO:0000256" key="4">
    <source>
        <dbReference type="ARBA" id="ARBA00012744"/>
    </source>
</evidence>
<keyword evidence="12" id="KW-0472">Membrane</keyword>
<dbReference type="EMBL" id="KV428062">
    <property type="protein sequence ID" value="KZT38478.1"/>
    <property type="molecule type" value="Genomic_DNA"/>
</dbReference>
<dbReference type="Gene3D" id="2.60.40.10">
    <property type="entry name" value="Immunoglobulins"/>
    <property type="match status" value="1"/>
</dbReference>